<comment type="caution">
    <text evidence="2">The sequence shown here is derived from an EMBL/GenBank/DDBJ whole genome shotgun (WGS) entry which is preliminary data.</text>
</comment>
<dbReference type="OrthoDB" id="3219396at2759"/>
<feature type="compositionally biased region" description="Polar residues" evidence="1">
    <location>
        <begin position="13"/>
        <end position="23"/>
    </location>
</feature>
<gene>
    <name evidence="2" type="ORF">DFH94DRAFT_759968</name>
</gene>
<reference evidence="2" key="2">
    <citation type="journal article" date="2020" name="Nat. Commun.">
        <title>Large-scale genome sequencing of mycorrhizal fungi provides insights into the early evolution of symbiotic traits.</title>
        <authorList>
            <person name="Miyauchi S."/>
            <person name="Kiss E."/>
            <person name="Kuo A."/>
            <person name="Drula E."/>
            <person name="Kohler A."/>
            <person name="Sanchez-Garcia M."/>
            <person name="Morin E."/>
            <person name="Andreopoulos B."/>
            <person name="Barry K.W."/>
            <person name="Bonito G."/>
            <person name="Buee M."/>
            <person name="Carver A."/>
            <person name="Chen C."/>
            <person name="Cichocki N."/>
            <person name="Clum A."/>
            <person name="Culley D."/>
            <person name="Crous P.W."/>
            <person name="Fauchery L."/>
            <person name="Girlanda M."/>
            <person name="Hayes R.D."/>
            <person name="Keri Z."/>
            <person name="LaButti K."/>
            <person name="Lipzen A."/>
            <person name="Lombard V."/>
            <person name="Magnuson J."/>
            <person name="Maillard F."/>
            <person name="Murat C."/>
            <person name="Nolan M."/>
            <person name="Ohm R.A."/>
            <person name="Pangilinan J."/>
            <person name="Pereira M.F."/>
            <person name="Perotto S."/>
            <person name="Peter M."/>
            <person name="Pfister S."/>
            <person name="Riley R."/>
            <person name="Sitrit Y."/>
            <person name="Stielow J.B."/>
            <person name="Szollosi G."/>
            <person name="Zifcakova L."/>
            <person name="Stursova M."/>
            <person name="Spatafora J.W."/>
            <person name="Tedersoo L."/>
            <person name="Vaario L.M."/>
            <person name="Yamada A."/>
            <person name="Yan M."/>
            <person name="Wang P."/>
            <person name="Xu J."/>
            <person name="Bruns T."/>
            <person name="Baldrian P."/>
            <person name="Vilgalys R."/>
            <person name="Dunand C."/>
            <person name="Henrissat B."/>
            <person name="Grigoriev I.V."/>
            <person name="Hibbett D."/>
            <person name="Nagy L.G."/>
            <person name="Martin F.M."/>
        </authorList>
    </citation>
    <scope>NUCLEOTIDE SEQUENCE</scope>
    <source>
        <strain evidence="2">Prilba</strain>
    </source>
</reference>
<evidence type="ECO:0000313" key="3">
    <source>
        <dbReference type="Proteomes" id="UP000759537"/>
    </source>
</evidence>
<evidence type="ECO:0008006" key="4">
    <source>
        <dbReference type="Google" id="ProtNLM"/>
    </source>
</evidence>
<dbReference type="InterPro" id="IPR032675">
    <property type="entry name" value="LRR_dom_sf"/>
</dbReference>
<evidence type="ECO:0000256" key="1">
    <source>
        <dbReference type="SAM" id="MobiDB-lite"/>
    </source>
</evidence>
<accession>A0A9P5K097</accession>
<evidence type="ECO:0000313" key="2">
    <source>
        <dbReference type="EMBL" id="KAF8475215.1"/>
    </source>
</evidence>
<name>A0A9P5K097_9AGAM</name>
<dbReference type="Gene3D" id="3.80.10.10">
    <property type="entry name" value="Ribonuclease Inhibitor"/>
    <property type="match status" value="1"/>
</dbReference>
<dbReference type="AlphaFoldDB" id="A0A9P5K097"/>
<organism evidence="2 3">
    <name type="scientific">Russula ochroleuca</name>
    <dbReference type="NCBI Taxonomy" id="152965"/>
    <lineage>
        <taxon>Eukaryota</taxon>
        <taxon>Fungi</taxon>
        <taxon>Dikarya</taxon>
        <taxon>Basidiomycota</taxon>
        <taxon>Agaricomycotina</taxon>
        <taxon>Agaricomycetes</taxon>
        <taxon>Russulales</taxon>
        <taxon>Russulaceae</taxon>
        <taxon>Russula</taxon>
    </lineage>
</organism>
<sequence>MSNIMETTEEQHQGTCQDTERLPNSTINHLPDELLLEIFDSYRQGIDPYDLQWRKKHVWIDLTHVCRKWRSVMFASYSRLDLGITVGPEKPEHIKTILSGPLPIFFNYSIRRDITGSALWRLRATLQHHHHRVREIAFKGSSANFDKILKVTQRDFPVMESLILQFEYLYKAKLPDTFLRGPDLSVLHLRHLRLEHVSLASISSFLSSATAVTDLILQIETSTPSAEASLLTCLQGMPCLRHLDLFMASESPFRPTTTPKDMVRLSKLTDLLYDGYGVFFEALVAGLSAPSLRDVDIKLCDDIPPIVHFPRFIDEIEEHYHAVHMTFEDLDFSFSLQIQLEYNNHCKPRFRLVSVPGDVPESIIRMSGALSTRLSTVEELRVTFDWAPDDIIPWCELLQHFPSLKALRAECADGYYCIARALSQDHGDPEDDFAFLSALEEIELGELTDESQCGPELMAFEPFVSARQQAGRPVKVFFRPVVGPIINESLVILL</sequence>
<feature type="region of interest" description="Disordered" evidence="1">
    <location>
        <begin position="1"/>
        <end position="23"/>
    </location>
</feature>
<dbReference type="Proteomes" id="UP000759537">
    <property type="component" value="Unassembled WGS sequence"/>
</dbReference>
<reference evidence="2" key="1">
    <citation type="submission" date="2019-10" db="EMBL/GenBank/DDBJ databases">
        <authorList>
            <consortium name="DOE Joint Genome Institute"/>
            <person name="Kuo A."/>
            <person name="Miyauchi S."/>
            <person name="Kiss E."/>
            <person name="Drula E."/>
            <person name="Kohler A."/>
            <person name="Sanchez-Garcia M."/>
            <person name="Andreopoulos B."/>
            <person name="Barry K.W."/>
            <person name="Bonito G."/>
            <person name="Buee M."/>
            <person name="Carver A."/>
            <person name="Chen C."/>
            <person name="Cichocki N."/>
            <person name="Clum A."/>
            <person name="Culley D."/>
            <person name="Crous P.W."/>
            <person name="Fauchery L."/>
            <person name="Girlanda M."/>
            <person name="Hayes R."/>
            <person name="Keri Z."/>
            <person name="LaButti K."/>
            <person name="Lipzen A."/>
            <person name="Lombard V."/>
            <person name="Magnuson J."/>
            <person name="Maillard F."/>
            <person name="Morin E."/>
            <person name="Murat C."/>
            <person name="Nolan M."/>
            <person name="Ohm R."/>
            <person name="Pangilinan J."/>
            <person name="Pereira M."/>
            <person name="Perotto S."/>
            <person name="Peter M."/>
            <person name="Riley R."/>
            <person name="Sitrit Y."/>
            <person name="Stielow B."/>
            <person name="Szollosi G."/>
            <person name="Zifcakova L."/>
            <person name="Stursova M."/>
            <person name="Spatafora J.W."/>
            <person name="Tedersoo L."/>
            <person name="Vaario L.-M."/>
            <person name="Yamada A."/>
            <person name="Yan M."/>
            <person name="Wang P."/>
            <person name="Xu J."/>
            <person name="Bruns T."/>
            <person name="Baldrian P."/>
            <person name="Vilgalys R."/>
            <person name="Henrissat B."/>
            <person name="Grigoriev I.V."/>
            <person name="Hibbett D."/>
            <person name="Nagy L.G."/>
            <person name="Martin F.M."/>
        </authorList>
    </citation>
    <scope>NUCLEOTIDE SEQUENCE</scope>
    <source>
        <strain evidence="2">Prilba</strain>
    </source>
</reference>
<proteinExistence type="predicted"/>
<protein>
    <recommendedName>
        <fullName evidence="4">F-box domain-containing protein</fullName>
    </recommendedName>
</protein>
<keyword evidence="3" id="KW-1185">Reference proteome</keyword>
<dbReference type="SUPFAM" id="SSF52047">
    <property type="entry name" value="RNI-like"/>
    <property type="match status" value="1"/>
</dbReference>
<dbReference type="EMBL" id="WHVB01000016">
    <property type="protein sequence ID" value="KAF8475215.1"/>
    <property type="molecule type" value="Genomic_DNA"/>
</dbReference>